<evidence type="ECO:0000256" key="2">
    <source>
        <dbReference type="ARBA" id="ARBA00022617"/>
    </source>
</evidence>
<accession>A0A919GG54</accession>
<sequence>MTPMHLFDEACSTTDLLELMPPLALQGDVVRYRYGGQDRLLLNDPEDTYRVVADPRKQFAALPLLQRVMGEGLLVAHDLERWKPRRLVVQREMSPGKVAKHAGLVMENTRRVVDSWSPGQRISLRDEVNRLALDNLGDTVFGEEFAGHREIVRETLELLLEAFDALESGQRNELLEQRLEESITKLEAALAGIVDGRRASAGDPVYVLDVLIRAAKSGDPVFADPFIRDESITMMIAGYDTTAFIIGAATVLLARHPEARQRLRAEVEAARTAEVAPEKFVKAVPFARLVIAETLRLYPPIPFMHRPLLEDQVIAGQTLPEGTLVTASAWVAHHSPKLFKDPLVFDPDRFSPERRTEIPRHAYFPFGMGQRTCVGNHFAMLSMAIAVALIAADTDLRFDSTDLAIEAPITLRFADEALATVTDVRGRDDRPGRDSAEAGCTRGDEVR</sequence>
<evidence type="ECO:0000256" key="4">
    <source>
        <dbReference type="ARBA" id="ARBA00023002"/>
    </source>
</evidence>
<evidence type="ECO:0000256" key="5">
    <source>
        <dbReference type="ARBA" id="ARBA00023004"/>
    </source>
</evidence>
<evidence type="ECO:0000256" key="10">
    <source>
        <dbReference type="SAM" id="Phobius"/>
    </source>
</evidence>
<name>A0A919GG54_9ACTN</name>
<keyword evidence="5 7" id="KW-0408">Iron</keyword>
<keyword evidence="2 7" id="KW-0349">Heme</keyword>
<dbReference type="InterPro" id="IPR002401">
    <property type="entry name" value="Cyt_P450_E_grp-I"/>
</dbReference>
<evidence type="ECO:0000313" key="11">
    <source>
        <dbReference type="EMBL" id="GHH83867.1"/>
    </source>
</evidence>
<dbReference type="InterPro" id="IPR050196">
    <property type="entry name" value="Cytochrome_P450_Monoox"/>
</dbReference>
<dbReference type="InterPro" id="IPR001128">
    <property type="entry name" value="Cyt_P450"/>
</dbReference>
<dbReference type="Gene3D" id="1.10.630.10">
    <property type="entry name" value="Cytochrome P450"/>
    <property type="match status" value="1"/>
</dbReference>
<keyword evidence="4 8" id="KW-0560">Oxidoreductase</keyword>
<protein>
    <submittedName>
        <fullName evidence="11">Cytochrome P450</fullName>
    </submittedName>
</protein>
<evidence type="ECO:0000256" key="9">
    <source>
        <dbReference type="SAM" id="MobiDB-lite"/>
    </source>
</evidence>
<dbReference type="SUPFAM" id="SSF48264">
    <property type="entry name" value="Cytochrome P450"/>
    <property type="match status" value="1"/>
</dbReference>
<evidence type="ECO:0000313" key="12">
    <source>
        <dbReference type="Proteomes" id="UP000603708"/>
    </source>
</evidence>
<organism evidence="11 12">
    <name type="scientific">Streptomyces sulfonofaciens</name>
    <dbReference type="NCBI Taxonomy" id="68272"/>
    <lineage>
        <taxon>Bacteria</taxon>
        <taxon>Bacillati</taxon>
        <taxon>Actinomycetota</taxon>
        <taxon>Actinomycetes</taxon>
        <taxon>Kitasatosporales</taxon>
        <taxon>Streptomycetaceae</taxon>
        <taxon>Streptomyces</taxon>
    </lineage>
</organism>
<feature type="region of interest" description="Disordered" evidence="9">
    <location>
        <begin position="424"/>
        <end position="447"/>
    </location>
</feature>
<feature type="binding site" description="axial binding residue" evidence="7">
    <location>
        <position position="373"/>
    </location>
    <ligand>
        <name>heme</name>
        <dbReference type="ChEBI" id="CHEBI:30413"/>
    </ligand>
    <ligandPart>
        <name>Fe</name>
        <dbReference type="ChEBI" id="CHEBI:18248"/>
    </ligandPart>
</feature>
<dbReference type="GO" id="GO:0016705">
    <property type="term" value="F:oxidoreductase activity, acting on paired donors, with incorporation or reduction of molecular oxygen"/>
    <property type="evidence" value="ECO:0007669"/>
    <property type="project" value="InterPro"/>
</dbReference>
<dbReference type="AlphaFoldDB" id="A0A919GG54"/>
<reference evidence="11" key="1">
    <citation type="journal article" date="2014" name="Int. J. Syst. Evol. Microbiol.">
        <title>Complete genome sequence of Corynebacterium casei LMG S-19264T (=DSM 44701T), isolated from a smear-ripened cheese.</title>
        <authorList>
            <consortium name="US DOE Joint Genome Institute (JGI-PGF)"/>
            <person name="Walter F."/>
            <person name="Albersmeier A."/>
            <person name="Kalinowski J."/>
            <person name="Ruckert C."/>
        </authorList>
    </citation>
    <scope>NUCLEOTIDE SEQUENCE</scope>
    <source>
        <strain evidence="11">JCM 5069</strain>
    </source>
</reference>
<dbReference type="RefSeq" id="WP_189935204.1">
    <property type="nucleotide sequence ID" value="NZ_BNCD01000014.1"/>
</dbReference>
<dbReference type="EMBL" id="BNCD01000014">
    <property type="protein sequence ID" value="GHH83867.1"/>
    <property type="molecule type" value="Genomic_DNA"/>
</dbReference>
<dbReference type="PROSITE" id="PS00086">
    <property type="entry name" value="CYTOCHROME_P450"/>
    <property type="match status" value="1"/>
</dbReference>
<keyword evidence="12" id="KW-1185">Reference proteome</keyword>
<dbReference type="InterPro" id="IPR017972">
    <property type="entry name" value="Cyt_P450_CS"/>
</dbReference>
<evidence type="ECO:0000256" key="8">
    <source>
        <dbReference type="RuleBase" id="RU000461"/>
    </source>
</evidence>
<dbReference type="Proteomes" id="UP000603708">
    <property type="component" value="Unassembled WGS sequence"/>
</dbReference>
<reference evidence="11" key="2">
    <citation type="submission" date="2020-09" db="EMBL/GenBank/DDBJ databases">
        <authorList>
            <person name="Sun Q."/>
            <person name="Ohkuma M."/>
        </authorList>
    </citation>
    <scope>NUCLEOTIDE SEQUENCE</scope>
    <source>
        <strain evidence="11">JCM 5069</strain>
    </source>
</reference>
<keyword evidence="10" id="KW-1133">Transmembrane helix</keyword>
<dbReference type="PRINTS" id="PR00385">
    <property type="entry name" value="P450"/>
</dbReference>
<dbReference type="GO" id="GO:0005506">
    <property type="term" value="F:iron ion binding"/>
    <property type="evidence" value="ECO:0007669"/>
    <property type="project" value="InterPro"/>
</dbReference>
<proteinExistence type="inferred from homology"/>
<evidence type="ECO:0000256" key="3">
    <source>
        <dbReference type="ARBA" id="ARBA00022723"/>
    </source>
</evidence>
<keyword evidence="3 7" id="KW-0479">Metal-binding</keyword>
<dbReference type="InterPro" id="IPR036396">
    <property type="entry name" value="Cyt_P450_sf"/>
</dbReference>
<dbReference type="Pfam" id="PF00067">
    <property type="entry name" value="p450"/>
    <property type="match status" value="1"/>
</dbReference>
<dbReference type="PANTHER" id="PTHR24291">
    <property type="entry name" value="CYTOCHROME P450 FAMILY 4"/>
    <property type="match status" value="1"/>
</dbReference>
<gene>
    <name evidence="11" type="ORF">GCM10018793_47000</name>
</gene>
<evidence type="ECO:0000256" key="6">
    <source>
        <dbReference type="ARBA" id="ARBA00023033"/>
    </source>
</evidence>
<dbReference type="PANTHER" id="PTHR24291:SF50">
    <property type="entry name" value="BIFUNCTIONAL ALBAFLAVENONE MONOOXYGENASE_TERPENE SYNTHASE"/>
    <property type="match status" value="1"/>
</dbReference>
<dbReference type="GO" id="GO:0020037">
    <property type="term" value="F:heme binding"/>
    <property type="evidence" value="ECO:0007669"/>
    <property type="project" value="InterPro"/>
</dbReference>
<dbReference type="GO" id="GO:0004497">
    <property type="term" value="F:monooxygenase activity"/>
    <property type="evidence" value="ECO:0007669"/>
    <property type="project" value="UniProtKB-KW"/>
</dbReference>
<feature type="transmembrane region" description="Helical" evidence="10">
    <location>
        <begin position="232"/>
        <end position="254"/>
    </location>
</feature>
<keyword evidence="10" id="KW-0472">Membrane</keyword>
<keyword evidence="6 8" id="KW-0503">Monooxygenase</keyword>
<evidence type="ECO:0000256" key="7">
    <source>
        <dbReference type="PIRSR" id="PIRSR602401-1"/>
    </source>
</evidence>
<comment type="similarity">
    <text evidence="1 8">Belongs to the cytochrome P450 family.</text>
</comment>
<dbReference type="PRINTS" id="PR00463">
    <property type="entry name" value="EP450I"/>
</dbReference>
<keyword evidence="10" id="KW-0812">Transmembrane</keyword>
<comment type="caution">
    <text evidence="11">The sequence shown here is derived from an EMBL/GenBank/DDBJ whole genome shotgun (WGS) entry which is preliminary data.</text>
</comment>
<comment type="cofactor">
    <cofactor evidence="7">
        <name>heme</name>
        <dbReference type="ChEBI" id="CHEBI:30413"/>
    </cofactor>
</comment>
<evidence type="ECO:0000256" key="1">
    <source>
        <dbReference type="ARBA" id="ARBA00010617"/>
    </source>
</evidence>